<evidence type="ECO:0000313" key="13">
    <source>
        <dbReference type="EMBL" id="RDI75157.1"/>
    </source>
</evidence>
<dbReference type="InterPro" id="IPR043130">
    <property type="entry name" value="CDP-OH_PTrfase_TM_dom"/>
</dbReference>
<evidence type="ECO:0000313" key="14">
    <source>
        <dbReference type="Proteomes" id="UP000254134"/>
    </source>
</evidence>
<evidence type="ECO:0000256" key="9">
    <source>
        <dbReference type="ARBA" id="ARBA00023209"/>
    </source>
</evidence>
<keyword evidence="9" id="KW-0594">Phospholipid biosynthesis</keyword>
<dbReference type="RefSeq" id="WP_114795388.1">
    <property type="nucleotide sequence ID" value="NZ_QQZY01000002.1"/>
</dbReference>
<dbReference type="Gene3D" id="1.20.120.1760">
    <property type="match status" value="1"/>
</dbReference>
<reference evidence="13 14" key="1">
    <citation type="submission" date="2018-07" db="EMBL/GenBank/DDBJ databases">
        <title>High-quality-draft genome sequence of Gaiella occulta.</title>
        <authorList>
            <person name="Severino R."/>
            <person name="Froufe H.J.C."/>
            <person name="Rainey F.A."/>
            <person name="Barroso C."/>
            <person name="Albuquerque L."/>
            <person name="Lobo-Da-Cunha A."/>
            <person name="Da Costa M.S."/>
            <person name="Egas C."/>
        </authorList>
    </citation>
    <scope>NUCLEOTIDE SEQUENCE [LARGE SCALE GENOMIC DNA]</scope>
    <source>
        <strain evidence="13 14">F2-233</strain>
    </source>
</reference>
<feature type="transmembrane region" description="Helical" evidence="12">
    <location>
        <begin position="129"/>
        <end position="146"/>
    </location>
</feature>
<evidence type="ECO:0000256" key="5">
    <source>
        <dbReference type="ARBA" id="ARBA00022692"/>
    </source>
</evidence>
<evidence type="ECO:0000256" key="2">
    <source>
        <dbReference type="ARBA" id="ARBA00010441"/>
    </source>
</evidence>
<reference evidence="14" key="2">
    <citation type="journal article" date="2019" name="MicrobiologyOpen">
        <title>High-quality draft genome sequence of Gaiella occulta isolated from a 150 meter deep mineral water borehole and comparison with the genome sequences of other deep-branching lineages of the phylum Actinobacteria.</title>
        <authorList>
            <person name="Severino R."/>
            <person name="Froufe H.J.C."/>
            <person name="Barroso C."/>
            <person name="Albuquerque L."/>
            <person name="Lobo-da-Cunha A."/>
            <person name="da Costa M.S."/>
            <person name="Egas C."/>
        </authorList>
    </citation>
    <scope>NUCLEOTIDE SEQUENCE [LARGE SCALE GENOMIC DNA]</scope>
    <source>
        <strain evidence="14">F2-233</strain>
    </source>
</reference>
<accession>A0A7M2YYC6</accession>
<dbReference type="EMBL" id="QQZY01000002">
    <property type="protein sequence ID" value="RDI75157.1"/>
    <property type="molecule type" value="Genomic_DNA"/>
</dbReference>
<dbReference type="PROSITE" id="PS00379">
    <property type="entry name" value="CDP_ALCOHOL_P_TRANSF"/>
    <property type="match status" value="1"/>
</dbReference>
<dbReference type="UniPathway" id="UPA00085"/>
<name>A0A7M2YYC6_9ACTN</name>
<dbReference type="InterPro" id="IPR048254">
    <property type="entry name" value="CDP_ALCOHOL_P_TRANSF_CS"/>
</dbReference>
<keyword evidence="3" id="KW-0444">Lipid biosynthesis</keyword>
<keyword evidence="6 12" id="KW-1133">Transmembrane helix</keyword>
<evidence type="ECO:0000256" key="12">
    <source>
        <dbReference type="SAM" id="Phobius"/>
    </source>
</evidence>
<keyword evidence="10" id="KW-1208">Phospholipid metabolism</keyword>
<dbReference type="InterPro" id="IPR050324">
    <property type="entry name" value="CDP-alcohol_PTase-I"/>
</dbReference>
<keyword evidence="7" id="KW-0443">Lipid metabolism</keyword>
<evidence type="ECO:0000256" key="3">
    <source>
        <dbReference type="ARBA" id="ARBA00022516"/>
    </source>
</evidence>
<dbReference type="AlphaFoldDB" id="A0A7M2YYC6"/>
<comment type="caution">
    <text evidence="13">The sequence shown here is derived from an EMBL/GenBank/DDBJ whole genome shotgun (WGS) entry which is preliminary data.</text>
</comment>
<dbReference type="Pfam" id="PF01066">
    <property type="entry name" value="CDP-OH_P_transf"/>
    <property type="match status" value="1"/>
</dbReference>
<feature type="transmembrane region" description="Helical" evidence="12">
    <location>
        <begin position="152"/>
        <end position="174"/>
    </location>
</feature>
<organism evidence="13 14">
    <name type="scientific">Gaiella occulta</name>
    <dbReference type="NCBI Taxonomy" id="1002870"/>
    <lineage>
        <taxon>Bacteria</taxon>
        <taxon>Bacillati</taxon>
        <taxon>Actinomycetota</taxon>
        <taxon>Thermoleophilia</taxon>
        <taxon>Gaiellales</taxon>
        <taxon>Gaiellaceae</taxon>
        <taxon>Gaiella</taxon>
    </lineage>
</organism>
<evidence type="ECO:0000256" key="10">
    <source>
        <dbReference type="ARBA" id="ARBA00023264"/>
    </source>
</evidence>
<comment type="similarity">
    <text evidence="2 11">Belongs to the CDP-alcohol phosphatidyltransferase class-I family.</text>
</comment>
<evidence type="ECO:0000256" key="7">
    <source>
        <dbReference type="ARBA" id="ARBA00023098"/>
    </source>
</evidence>
<proteinExistence type="inferred from homology"/>
<keyword evidence="14" id="KW-1185">Reference proteome</keyword>
<evidence type="ECO:0000256" key="6">
    <source>
        <dbReference type="ARBA" id="ARBA00022989"/>
    </source>
</evidence>
<sequence length="183" mass="20130">MTSGTPSPAYTRVPNALTLLRFAAIPLFVVLLLDDRDGPSWPAGIVFGLAGLTDQLDGYLARRWRVESAFGKVADPLADRLMIDTAVVALVLLDRLPWIALVILVRDLVLVGGYRVVVPRGYEFRVSRLGKIATWGLYASLGLVLVTEKGTWWALAYLWINLGLAVVAAVQYVLRARREVARA</sequence>
<comment type="subcellular location">
    <subcellularLocation>
        <location evidence="1">Membrane</location>
        <topology evidence="1">Multi-pass membrane protein</topology>
    </subcellularLocation>
</comment>
<evidence type="ECO:0000256" key="4">
    <source>
        <dbReference type="ARBA" id="ARBA00022679"/>
    </source>
</evidence>
<evidence type="ECO:0000256" key="11">
    <source>
        <dbReference type="RuleBase" id="RU003750"/>
    </source>
</evidence>
<protein>
    <submittedName>
        <fullName evidence="13">Phosphatidylglycerophosphate synthase</fullName>
    </submittedName>
</protein>
<dbReference type="InterPro" id="IPR000462">
    <property type="entry name" value="CDP-OH_P_trans"/>
</dbReference>
<dbReference type="PIRSF" id="PIRSF000847">
    <property type="entry name" value="Phos_ph_gly_syn"/>
    <property type="match status" value="1"/>
</dbReference>
<evidence type="ECO:0000256" key="8">
    <source>
        <dbReference type="ARBA" id="ARBA00023136"/>
    </source>
</evidence>
<dbReference type="PANTHER" id="PTHR14269:SF62">
    <property type="entry name" value="CDP-DIACYLGLYCEROL--GLYCEROL-3-PHOSPHATE 3-PHOSPHATIDYLTRANSFERASE 1, CHLOROPLASTIC"/>
    <property type="match status" value="1"/>
</dbReference>
<dbReference type="GO" id="GO:0008444">
    <property type="term" value="F:CDP-diacylglycerol-glycerol-3-phosphate 3-phosphatidyltransferase activity"/>
    <property type="evidence" value="ECO:0007669"/>
    <property type="project" value="InterPro"/>
</dbReference>
<dbReference type="PANTHER" id="PTHR14269">
    <property type="entry name" value="CDP-DIACYLGLYCEROL--GLYCEROL-3-PHOSPHATE 3-PHOSPHATIDYLTRANSFERASE-RELATED"/>
    <property type="match status" value="1"/>
</dbReference>
<gene>
    <name evidence="13" type="ORF">Gocc_0955</name>
</gene>
<evidence type="ECO:0000256" key="1">
    <source>
        <dbReference type="ARBA" id="ARBA00004141"/>
    </source>
</evidence>
<keyword evidence="4 11" id="KW-0808">Transferase</keyword>
<keyword evidence="5 12" id="KW-0812">Transmembrane</keyword>
<dbReference type="InterPro" id="IPR004570">
    <property type="entry name" value="Phosphatidylglycerol_P_synth"/>
</dbReference>
<dbReference type="GO" id="GO:0046474">
    <property type="term" value="P:glycerophospholipid biosynthetic process"/>
    <property type="evidence" value="ECO:0007669"/>
    <property type="project" value="TreeGrafter"/>
</dbReference>
<dbReference type="Proteomes" id="UP000254134">
    <property type="component" value="Unassembled WGS sequence"/>
</dbReference>
<feature type="transmembrane region" description="Helical" evidence="12">
    <location>
        <begin position="12"/>
        <end position="33"/>
    </location>
</feature>
<dbReference type="OrthoDB" id="9796672at2"/>
<keyword evidence="8 12" id="KW-0472">Membrane</keyword>
<dbReference type="GO" id="GO:0016020">
    <property type="term" value="C:membrane"/>
    <property type="evidence" value="ECO:0007669"/>
    <property type="project" value="UniProtKB-SubCell"/>
</dbReference>
<feature type="transmembrane region" description="Helical" evidence="12">
    <location>
        <begin position="98"/>
        <end position="117"/>
    </location>
</feature>